<dbReference type="SUPFAM" id="SSF52540">
    <property type="entry name" value="P-loop containing nucleoside triphosphate hydrolases"/>
    <property type="match status" value="1"/>
</dbReference>
<dbReference type="Gene3D" id="3.40.50.300">
    <property type="entry name" value="P-loop containing nucleotide triphosphate hydrolases"/>
    <property type="match status" value="1"/>
</dbReference>
<dbReference type="InterPro" id="IPR052156">
    <property type="entry name" value="BCAA_Transport_ATP-bd_LivF"/>
</dbReference>
<comment type="caution">
    <text evidence="7">The sequence shown here is derived from an EMBL/GenBank/DDBJ whole genome shotgun (WGS) entry which is preliminary data.</text>
</comment>
<evidence type="ECO:0000256" key="1">
    <source>
        <dbReference type="ARBA" id="ARBA00005417"/>
    </source>
</evidence>
<dbReference type="InterPro" id="IPR003439">
    <property type="entry name" value="ABC_transporter-like_ATP-bd"/>
</dbReference>
<evidence type="ECO:0000256" key="3">
    <source>
        <dbReference type="ARBA" id="ARBA00022741"/>
    </source>
</evidence>
<keyword evidence="3" id="KW-0547">Nucleotide-binding</keyword>
<dbReference type="RefSeq" id="WP_035257786.1">
    <property type="nucleotide sequence ID" value="NZ_JFKE01000003.1"/>
</dbReference>
<dbReference type="InterPro" id="IPR027417">
    <property type="entry name" value="P-loop_NTPase"/>
</dbReference>
<feature type="domain" description="ABC transporter" evidence="6">
    <location>
        <begin position="4"/>
        <end position="228"/>
    </location>
</feature>
<dbReference type="GO" id="GO:0015807">
    <property type="term" value="P:L-amino acid transport"/>
    <property type="evidence" value="ECO:0007669"/>
    <property type="project" value="TreeGrafter"/>
</dbReference>
<dbReference type="InterPro" id="IPR017871">
    <property type="entry name" value="ABC_transporter-like_CS"/>
</dbReference>
<keyword evidence="2" id="KW-0813">Transport</keyword>
<dbReference type="EMBL" id="JFKE01000003">
    <property type="protein sequence ID" value="KAJ55823.1"/>
    <property type="molecule type" value="Genomic_DNA"/>
</dbReference>
<evidence type="ECO:0000256" key="5">
    <source>
        <dbReference type="ARBA" id="ARBA00022970"/>
    </source>
</evidence>
<reference evidence="7 8" key="1">
    <citation type="submission" date="2014-03" db="EMBL/GenBank/DDBJ databases">
        <title>Draft Genome Sequence of Actibacterium mucosum KCTC 23349, a Marine Alphaproteobacterium with Complex Ionic Requirements Isolated from Mediterranean Seawater at Malvarrosa Beach, Valencia, Spain.</title>
        <authorList>
            <person name="Arahal D.R."/>
            <person name="Shao Z."/>
            <person name="Lai Q."/>
            <person name="Pujalte M.J."/>
        </authorList>
    </citation>
    <scope>NUCLEOTIDE SEQUENCE [LARGE SCALE GENOMIC DNA]</scope>
    <source>
        <strain evidence="7 8">KCTC 23349</strain>
    </source>
</reference>
<name>A0A037ZI91_9RHOB</name>
<dbReference type="GO" id="GO:0005524">
    <property type="term" value="F:ATP binding"/>
    <property type="evidence" value="ECO:0007669"/>
    <property type="project" value="UniProtKB-KW"/>
</dbReference>
<dbReference type="PROSITE" id="PS50893">
    <property type="entry name" value="ABC_TRANSPORTER_2"/>
    <property type="match status" value="1"/>
</dbReference>
<sequence length="228" mass="24329">MSLLTVESLAASYGYSQTLFDVNLSVSAGEVLALMGRNGMGKTTTVRAICRMMPAGGRLEFAGHDLTALSSHKVARLGVGLVPEGRRCFADLTVRENLIAAARSGPWTIATVGTLFPRLVERSGQRAASLSGGEQQMLAIGRALMTNPKLMILDEATEGLAPIIRQEIWAAIARLKRETGMALIVIDKSLAELATVCDRAVIVERGTTVWQGAMDALTPEITSKYVGI</sequence>
<dbReference type="SMART" id="SM00382">
    <property type="entry name" value="AAA"/>
    <property type="match status" value="1"/>
</dbReference>
<keyword evidence="4 7" id="KW-0067">ATP-binding</keyword>
<comment type="similarity">
    <text evidence="1">Belongs to the ABC transporter superfamily.</text>
</comment>
<dbReference type="OrthoDB" id="9806149at2"/>
<organism evidence="7 8">
    <name type="scientific">Actibacterium mucosum KCTC 23349</name>
    <dbReference type="NCBI Taxonomy" id="1454373"/>
    <lineage>
        <taxon>Bacteria</taxon>
        <taxon>Pseudomonadati</taxon>
        <taxon>Pseudomonadota</taxon>
        <taxon>Alphaproteobacteria</taxon>
        <taxon>Rhodobacterales</taxon>
        <taxon>Roseobacteraceae</taxon>
        <taxon>Actibacterium</taxon>
    </lineage>
</organism>
<dbReference type="PANTHER" id="PTHR43820">
    <property type="entry name" value="HIGH-AFFINITY BRANCHED-CHAIN AMINO ACID TRANSPORT ATP-BINDING PROTEIN LIVF"/>
    <property type="match status" value="1"/>
</dbReference>
<dbReference type="InterPro" id="IPR003593">
    <property type="entry name" value="AAA+_ATPase"/>
</dbReference>
<proteinExistence type="inferred from homology"/>
<evidence type="ECO:0000313" key="8">
    <source>
        <dbReference type="Proteomes" id="UP000026249"/>
    </source>
</evidence>
<evidence type="ECO:0000256" key="4">
    <source>
        <dbReference type="ARBA" id="ARBA00022840"/>
    </source>
</evidence>
<dbReference type="Pfam" id="PF00005">
    <property type="entry name" value="ABC_tran"/>
    <property type="match status" value="1"/>
</dbReference>
<dbReference type="PANTHER" id="PTHR43820:SF2">
    <property type="entry name" value="ABC TRANSPORTER ATP-BINDING PROTEIN"/>
    <property type="match status" value="1"/>
</dbReference>
<dbReference type="GO" id="GO:0015658">
    <property type="term" value="F:branched-chain amino acid transmembrane transporter activity"/>
    <property type="evidence" value="ECO:0007669"/>
    <property type="project" value="TreeGrafter"/>
</dbReference>
<dbReference type="CDD" id="cd03224">
    <property type="entry name" value="ABC_TM1139_LivF_branched"/>
    <property type="match status" value="1"/>
</dbReference>
<dbReference type="STRING" id="1454373.ACMU_08595"/>
<keyword evidence="8" id="KW-1185">Reference proteome</keyword>
<keyword evidence="5" id="KW-0029">Amino-acid transport</keyword>
<evidence type="ECO:0000256" key="2">
    <source>
        <dbReference type="ARBA" id="ARBA00022448"/>
    </source>
</evidence>
<evidence type="ECO:0000313" key="7">
    <source>
        <dbReference type="EMBL" id="KAJ55823.1"/>
    </source>
</evidence>
<protein>
    <submittedName>
        <fullName evidence="7">ABC transporter ATP-binding protein</fullName>
    </submittedName>
</protein>
<dbReference type="AlphaFoldDB" id="A0A037ZI91"/>
<gene>
    <name evidence="7" type="ORF">ACMU_08595</name>
</gene>
<evidence type="ECO:0000259" key="6">
    <source>
        <dbReference type="PROSITE" id="PS50893"/>
    </source>
</evidence>
<accession>A0A037ZI91</accession>
<dbReference type="PROSITE" id="PS00211">
    <property type="entry name" value="ABC_TRANSPORTER_1"/>
    <property type="match status" value="1"/>
</dbReference>
<dbReference type="Proteomes" id="UP000026249">
    <property type="component" value="Unassembled WGS sequence"/>
</dbReference>
<dbReference type="GO" id="GO:0016887">
    <property type="term" value="F:ATP hydrolysis activity"/>
    <property type="evidence" value="ECO:0007669"/>
    <property type="project" value="InterPro"/>
</dbReference>